<keyword evidence="2 5" id="KW-0547">Nucleotide-binding</keyword>
<proteinExistence type="inferred from homology"/>
<dbReference type="HAMAP" id="MF_01946">
    <property type="entry name" value="CetZ"/>
    <property type="match status" value="1"/>
</dbReference>
<keyword evidence="4 5" id="KW-0342">GTP-binding</keyword>
<dbReference type="InterPro" id="IPR003008">
    <property type="entry name" value="Tubulin_FtsZ_GTPase"/>
</dbReference>
<organism evidence="9 10">
    <name type="scientific">Halorubrum rubrum</name>
    <dbReference type="NCBI Taxonomy" id="1126240"/>
    <lineage>
        <taxon>Archaea</taxon>
        <taxon>Methanobacteriati</taxon>
        <taxon>Methanobacteriota</taxon>
        <taxon>Stenosarchaea group</taxon>
        <taxon>Halobacteria</taxon>
        <taxon>Halobacteriales</taxon>
        <taxon>Haloferacaceae</taxon>
        <taxon>Halorubrum</taxon>
    </lineage>
</organism>
<dbReference type="GO" id="GO:0051301">
    <property type="term" value="P:cell division"/>
    <property type="evidence" value="ECO:0007669"/>
    <property type="project" value="UniProtKB-KW"/>
</dbReference>
<dbReference type="InterPro" id="IPR032907">
    <property type="entry name" value="CetZ"/>
</dbReference>
<dbReference type="Gene3D" id="3.30.1330.20">
    <property type="entry name" value="Tubulin/FtsZ, C-terminal domain"/>
    <property type="match status" value="1"/>
</dbReference>
<comment type="similarity">
    <text evidence="1 5">Belongs to the CetZ family.</text>
</comment>
<sequence length="385" mass="39841">MRVHVIGLGGAGGRIADRLAADHDGEPFLHGVSAFDTDMAALDSLGALGEERRYRFGDAAGGDGLDGDLHAGRELGEVHASELGRALDDQRPSLAEAFVLVVGVGGAAGGGVAPALAAELETLYDAPVYSFAVLPTSAESDPDAEADASPPGEADDGSGPRRPLAERNAARTLGALSERTAAVLPFDTDAWLRRGETIADARDRVNGIVADRIAALFGAGETDESTVTPQQVLDASDVARAVGDDGEIAALGYASQEVEPPKAESRFGLGLFGSSEPEKVDTSAAVSAVETAIRKATRGKNTIEVPEGRADRTLLVVGGPPAWLNREAIAEGRRWLAEETGSGAILSGDAPVPDGEAVFAIVLRSGIDEPERVREIRASIPDRTE</sequence>
<name>A0ABD5R269_9EURY</name>
<comment type="subcellular location">
    <subcellularLocation>
        <location evidence="5">Cytoplasm</location>
    </subcellularLocation>
</comment>
<dbReference type="InterPro" id="IPR037103">
    <property type="entry name" value="Tubulin/FtsZ-like_C"/>
</dbReference>
<dbReference type="GO" id="GO:0008360">
    <property type="term" value="P:regulation of cell shape"/>
    <property type="evidence" value="ECO:0007669"/>
    <property type="project" value="UniProtKB-UniRule"/>
</dbReference>
<keyword evidence="3 5" id="KW-0133">Cell shape</keyword>
<comment type="function">
    <text evidence="5">Involved in cell shape control.</text>
</comment>
<evidence type="ECO:0000259" key="8">
    <source>
        <dbReference type="Pfam" id="PF21011"/>
    </source>
</evidence>
<keyword evidence="10" id="KW-1185">Reference proteome</keyword>
<evidence type="ECO:0000256" key="4">
    <source>
        <dbReference type="ARBA" id="ARBA00023134"/>
    </source>
</evidence>
<evidence type="ECO:0000313" key="10">
    <source>
        <dbReference type="Proteomes" id="UP001596118"/>
    </source>
</evidence>
<dbReference type="GO" id="GO:0005525">
    <property type="term" value="F:GTP binding"/>
    <property type="evidence" value="ECO:0007669"/>
    <property type="project" value="UniProtKB-UniRule"/>
</dbReference>
<gene>
    <name evidence="5" type="primary">cetZ</name>
    <name evidence="9" type="ORF">ACFPM1_09530</name>
</gene>
<comment type="caution">
    <text evidence="9">The sequence shown here is derived from an EMBL/GenBank/DDBJ whole genome shotgun (WGS) entry which is preliminary data.</text>
</comment>
<dbReference type="EMBL" id="JBHSKY010000008">
    <property type="protein sequence ID" value="MFC5278993.1"/>
    <property type="molecule type" value="Genomic_DNA"/>
</dbReference>
<dbReference type="InterPro" id="IPR048737">
    <property type="entry name" value="CetZ_C"/>
</dbReference>
<keyword evidence="9" id="KW-0131">Cell cycle</keyword>
<evidence type="ECO:0000256" key="5">
    <source>
        <dbReference type="HAMAP-Rule" id="MF_01946"/>
    </source>
</evidence>
<dbReference type="SUPFAM" id="SSF52490">
    <property type="entry name" value="Tubulin nucleotide-binding domain-like"/>
    <property type="match status" value="1"/>
</dbReference>
<feature type="binding site" evidence="5">
    <location>
        <position position="139"/>
    </location>
    <ligand>
        <name>GTP</name>
        <dbReference type="ChEBI" id="CHEBI:37565"/>
    </ligand>
</feature>
<dbReference type="InterPro" id="IPR036525">
    <property type="entry name" value="Tubulin/FtsZ_GTPase_sf"/>
</dbReference>
<dbReference type="Pfam" id="PF21011">
    <property type="entry name" value="CetZ_C"/>
    <property type="match status" value="1"/>
</dbReference>
<dbReference type="RefSeq" id="WP_256411679.1">
    <property type="nucleotide sequence ID" value="NZ_JANHDM010000005.1"/>
</dbReference>
<comment type="caution">
    <text evidence="5">Lacks conserved residue(s) required for the propagation of feature annotation.</text>
</comment>
<dbReference type="Gene3D" id="3.40.50.1440">
    <property type="entry name" value="Tubulin/FtsZ, GTPase domain"/>
    <property type="match status" value="1"/>
</dbReference>
<dbReference type="Proteomes" id="UP001596118">
    <property type="component" value="Unassembled WGS sequence"/>
</dbReference>
<dbReference type="GO" id="GO:0005737">
    <property type="term" value="C:cytoplasm"/>
    <property type="evidence" value="ECO:0007669"/>
    <property type="project" value="UniProtKB-SubCell"/>
</dbReference>
<evidence type="ECO:0000256" key="3">
    <source>
        <dbReference type="ARBA" id="ARBA00022960"/>
    </source>
</evidence>
<feature type="region of interest" description="Disordered" evidence="6">
    <location>
        <begin position="139"/>
        <end position="164"/>
    </location>
</feature>
<protein>
    <recommendedName>
        <fullName evidence="5">Tubulin-like protein CetZ</fullName>
    </recommendedName>
</protein>
<dbReference type="AlphaFoldDB" id="A0ABD5R269"/>
<evidence type="ECO:0000256" key="2">
    <source>
        <dbReference type="ARBA" id="ARBA00022741"/>
    </source>
</evidence>
<accession>A0ABD5R269</accession>
<feature type="domain" description="Tubulin/FtsZ GTPase" evidence="7">
    <location>
        <begin position="3"/>
        <end position="138"/>
    </location>
</feature>
<keyword evidence="5" id="KW-0963">Cytoplasm</keyword>
<feature type="domain" description="Tubulin-like CetZ C-terminal" evidence="8">
    <location>
        <begin position="195"/>
        <end position="377"/>
    </location>
</feature>
<dbReference type="Pfam" id="PF00091">
    <property type="entry name" value="Tubulin"/>
    <property type="match status" value="1"/>
</dbReference>
<reference evidence="9 10" key="1">
    <citation type="journal article" date="2019" name="Int. J. Syst. Evol. Microbiol.">
        <title>The Global Catalogue of Microorganisms (GCM) 10K type strain sequencing project: providing services to taxonomists for standard genome sequencing and annotation.</title>
        <authorList>
            <consortium name="The Broad Institute Genomics Platform"/>
            <consortium name="The Broad Institute Genome Sequencing Center for Infectious Disease"/>
            <person name="Wu L."/>
            <person name="Ma J."/>
        </authorList>
    </citation>
    <scope>NUCLEOTIDE SEQUENCE [LARGE SCALE GENOMIC DNA]</scope>
    <source>
        <strain evidence="9 10">CGMCC 1.12124</strain>
    </source>
</reference>
<evidence type="ECO:0000259" key="7">
    <source>
        <dbReference type="Pfam" id="PF00091"/>
    </source>
</evidence>
<keyword evidence="9" id="KW-0132">Cell division</keyword>
<evidence type="ECO:0000256" key="1">
    <source>
        <dbReference type="ARBA" id="ARBA00006877"/>
    </source>
</evidence>
<evidence type="ECO:0000313" key="9">
    <source>
        <dbReference type="EMBL" id="MFC5278993.1"/>
    </source>
</evidence>
<feature type="binding site" evidence="5">
    <location>
        <position position="206"/>
    </location>
    <ligand>
        <name>GTP</name>
        <dbReference type="ChEBI" id="CHEBI:37565"/>
    </ligand>
</feature>
<evidence type="ECO:0000256" key="6">
    <source>
        <dbReference type="SAM" id="MobiDB-lite"/>
    </source>
</evidence>